<feature type="transmembrane region" description="Helical" evidence="1">
    <location>
        <begin position="134"/>
        <end position="157"/>
    </location>
</feature>
<feature type="transmembrane region" description="Helical" evidence="1">
    <location>
        <begin position="233"/>
        <end position="252"/>
    </location>
</feature>
<reference evidence="2 3" key="1">
    <citation type="submission" date="2012-01" db="EMBL/GenBank/DDBJ databases">
        <title>The Genome Sequence of Facklamia languida CCUG 37842.</title>
        <authorList>
            <consortium name="The Broad Institute Genome Sequencing Platform"/>
            <person name="Earl A."/>
            <person name="Ward D."/>
            <person name="Feldgarden M."/>
            <person name="Gevers D."/>
            <person name="Huys G."/>
            <person name="Young S.K."/>
            <person name="Zeng Q."/>
            <person name="Gargeya S."/>
            <person name="Fitzgerald M."/>
            <person name="Haas B."/>
            <person name="Abouelleil A."/>
            <person name="Alvarado L."/>
            <person name="Arachchi H.M."/>
            <person name="Berlin A."/>
            <person name="Chapman S.B."/>
            <person name="Gearin G."/>
            <person name="Goldberg J."/>
            <person name="Griggs A."/>
            <person name="Gujja S."/>
            <person name="Hansen M."/>
            <person name="Heiman D."/>
            <person name="Howarth C."/>
            <person name="Larimer J."/>
            <person name="Lui A."/>
            <person name="MacDonald P.J.P."/>
            <person name="McCowen C."/>
            <person name="Montmayeur A."/>
            <person name="Murphy C."/>
            <person name="Neiman D."/>
            <person name="Pearson M."/>
            <person name="Priest M."/>
            <person name="Roberts A."/>
            <person name="Saif S."/>
            <person name="Shea T."/>
            <person name="Sisk P."/>
            <person name="Stolte C."/>
            <person name="Sykes S."/>
            <person name="Wortman J."/>
            <person name="Nusbaum C."/>
            <person name="Birren B."/>
        </authorList>
    </citation>
    <scope>NUCLEOTIDE SEQUENCE [LARGE SCALE GENOMIC DNA]</scope>
    <source>
        <strain evidence="2 3">CCUG 37842</strain>
    </source>
</reference>
<keyword evidence="3" id="KW-1185">Reference proteome</keyword>
<dbReference type="AlphaFoldDB" id="H3NJS8"/>
<keyword evidence="1" id="KW-0472">Membrane</keyword>
<evidence type="ECO:0000313" key="2">
    <source>
        <dbReference type="EMBL" id="EHR36891.1"/>
    </source>
</evidence>
<protein>
    <recommendedName>
        <fullName evidence="4">CAAX amino terminal protease</fullName>
    </recommendedName>
</protein>
<proteinExistence type="predicted"/>
<gene>
    <name evidence="2" type="ORF">HMPREF9708_01117</name>
</gene>
<keyword evidence="1" id="KW-1133">Transmembrane helix</keyword>
<feature type="transmembrane region" description="Helical" evidence="1">
    <location>
        <begin position="92"/>
        <end position="113"/>
    </location>
</feature>
<organism evidence="2 3">
    <name type="scientific">Facklamia languida CCUG 37842</name>
    <dbReference type="NCBI Taxonomy" id="883113"/>
    <lineage>
        <taxon>Bacteria</taxon>
        <taxon>Bacillati</taxon>
        <taxon>Bacillota</taxon>
        <taxon>Bacilli</taxon>
        <taxon>Lactobacillales</taxon>
        <taxon>Aerococcaceae</taxon>
        <taxon>Facklamia</taxon>
    </lineage>
</organism>
<name>H3NJS8_9LACT</name>
<evidence type="ECO:0008006" key="4">
    <source>
        <dbReference type="Google" id="ProtNLM"/>
    </source>
</evidence>
<accession>H3NJS8</accession>
<dbReference type="OrthoDB" id="1902508at2"/>
<keyword evidence="1" id="KW-0812">Transmembrane</keyword>
<comment type="caution">
    <text evidence="2">The sequence shown here is derived from an EMBL/GenBank/DDBJ whole genome shotgun (WGS) entry which is preliminary data.</text>
</comment>
<dbReference type="RefSeq" id="WP_006309299.1">
    <property type="nucleotide sequence ID" value="NZ_JH601133.1"/>
</dbReference>
<dbReference type="EMBL" id="AGEG01000013">
    <property type="protein sequence ID" value="EHR36891.1"/>
    <property type="molecule type" value="Genomic_DNA"/>
</dbReference>
<feature type="transmembrane region" description="Helical" evidence="1">
    <location>
        <begin position="12"/>
        <end position="31"/>
    </location>
</feature>
<dbReference type="STRING" id="883113.HMPREF9708_01117"/>
<dbReference type="eggNOG" id="ENOG5032TK8">
    <property type="taxonomic scope" value="Bacteria"/>
</dbReference>
<dbReference type="HOGENOM" id="CLU_1033819_0_0_9"/>
<evidence type="ECO:0000256" key="1">
    <source>
        <dbReference type="SAM" id="Phobius"/>
    </source>
</evidence>
<sequence>MLNSKNRLAKVWLELFIFILVIFLTSLNYSPEVAGQNAWSLIQFYTLGLSLHALWRLGLPQANSYLKALPLGLLVGASYIDTSLLVRPVFDLAVLMPFLVMGGYTFICSLSFFRLREVYPSSPIAFFNNKPSQSVAYSLLIGLVSGLVLGGVNLLIAQEPLHFQGSIHPFILSLSPGIMEEIGMRTSFYVHCLVLIKNQPLKPAENRTLWAMMLLPHTLIHLPSVFIQAGFSSGMLSLVLLVLLFGLPFAWLQRRVSLLSACLSHWLVDTIRFLMIGLPI</sequence>
<dbReference type="PATRIC" id="fig|883113.3.peg.1111"/>
<dbReference type="Proteomes" id="UP000006190">
    <property type="component" value="Unassembled WGS sequence"/>
</dbReference>
<evidence type="ECO:0000313" key="3">
    <source>
        <dbReference type="Proteomes" id="UP000006190"/>
    </source>
</evidence>